<comment type="caution">
    <text evidence="1">The sequence shown here is derived from an EMBL/GenBank/DDBJ whole genome shotgun (WGS) entry which is preliminary data.</text>
</comment>
<sequence length="94" mass="11037">MTEYENSLNILKVLFAKDYQFALATSNDNIPSVRFVDTFYDNGAFYIVSYAKLQKVQEIEKNNKIYKDGTGYRVDFQNRQAEEFPFTFHIVTVD</sequence>
<dbReference type="Gene3D" id="2.30.110.10">
    <property type="entry name" value="Electron Transport, Fmn-binding Protein, Chain A"/>
    <property type="match status" value="1"/>
</dbReference>
<reference evidence="1" key="2">
    <citation type="journal article" date="2022" name="Nat. Biotechnol.">
        <title>Carbon-negative production of acetone and isopropanol by gas fermentation at industrial pilot scale.</title>
        <authorList>
            <person name="Liew F.E."/>
            <person name="Nogle R."/>
            <person name="Abdalla T."/>
            <person name="Rasor B.J."/>
            <person name="Canter C."/>
            <person name="Jensen R.O."/>
            <person name="Wang L."/>
            <person name="Strutz J."/>
            <person name="Chirania P."/>
            <person name="De Tissera S."/>
            <person name="Mueller A.P."/>
            <person name="Ruan Z."/>
            <person name="Gao A."/>
            <person name="Tran L."/>
            <person name="Engle N.L."/>
            <person name="Bromley J.C."/>
            <person name="Daniell J."/>
            <person name="Conrado R."/>
            <person name="Tschaplinski T.J."/>
            <person name="Giannone R.J."/>
            <person name="Hettich R.L."/>
            <person name="Karim A.S."/>
            <person name="Simpson S.D."/>
            <person name="Brown S.D."/>
            <person name="Leang C."/>
            <person name="Jewett M.C."/>
            <person name="Kopke M."/>
        </authorList>
    </citation>
    <scope>NUCLEOTIDE SEQUENCE</scope>
    <source>
        <strain evidence="1">DJ015</strain>
    </source>
</reference>
<gene>
    <name evidence="1" type="ORF">HGI39_17605</name>
</gene>
<dbReference type="AlphaFoldDB" id="A0AAW3WD73"/>
<dbReference type="SUPFAM" id="SSF50475">
    <property type="entry name" value="FMN-binding split barrel"/>
    <property type="match status" value="1"/>
</dbReference>
<reference evidence="1" key="1">
    <citation type="submission" date="2020-04" db="EMBL/GenBank/DDBJ databases">
        <authorList>
            <person name="Brown S."/>
        </authorList>
    </citation>
    <scope>NUCLEOTIDE SEQUENCE</scope>
    <source>
        <strain evidence="1">DJ015</strain>
    </source>
</reference>
<dbReference type="InterPro" id="IPR012349">
    <property type="entry name" value="Split_barrel_FMN-bd"/>
</dbReference>
<evidence type="ECO:0008006" key="3">
    <source>
        <dbReference type="Google" id="ProtNLM"/>
    </source>
</evidence>
<organism evidence="1 2">
    <name type="scientific">Clostridium beijerinckii</name>
    <name type="common">Clostridium MP</name>
    <dbReference type="NCBI Taxonomy" id="1520"/>
    <lineage>
        <taxon>Bacteria</taxon>
        <taxon>Bacillati</taxon>
        <taxon>Bacillota</taxon>
        <taxon>Clostridia</taxon>
        <taxon>Eubacteriales</taxon>
        <taxon>Clostridiaceae</taxon>
        <taxon>Clostridium</taxon>
    </lineage>
</organism>
<dbReference type="Proteomes" id="UP001194098">
    <property type="component" value="Unassembled WGS sequence"/>
</dbReference>
<name>A0AAW3WD73_CLOBE</name>
<evidence type="ECO:0000313" key="2">
    <source>
        <dbReference type="Proteomes" id="UP001194098"/>
    </source>
</evidence>
<dbReference type="EMBL" id="JABAGV010000053">
    <property type="protein sequence ID" value="MBC2476489.1"/>
    <property type="molecule type" value="Genomic_DNA"/>
</dbReference>
<accession>A0AAW3WD73</accession>
<evidence type="ECO:0000313" key="1">
    <source>
        <dbReference type="EMBL" id="MBC2476489.1"/>
    </source>
</evidence>
<protein>
    <recommendedName>
        <fullName evidence="3">Pyridoxamine 5'-phosphate oxidase putative domain-containing protein</fullName>
    </recommendedName>
</protein>
<proteinExistence type="predicted"/>